<reference evidence="2 3" key="1">
    <citation type="submission" date="2019-02" db="EMBL/GenBank/DDBJ databases">
        <title>Sequencing the genomes of 1000 actinobacteria strains.</title>
        <authorList>
            <person name="Klenk H.-P."/>
        </authorList>
    </citation>
    <scope>NUCLEOTIDE SEQUENCE [LARGE SCALE GENOMIC DNA]</scope>
    <source>
        <strain evidence="2 3">DSM 16932</strain>
    </source>
</reference>
<comment type="caution">
    <text evidence="2">The sequence shown here is derived from an EMBL/GenBank/DDBJ whole genome shotgun (WGS) entry which is preliminary data.</text>
</comment>
<dbReference type="EMBL" id="SGWX01000001">
    <property type="protein sequence ID" value="RZS60871.1"/>
    <property type="molecule type" value="Genomic_DNA"/>
</dbReference>
<dbReference type="RefSeq" id="WP_130413130.1">
    <property type="nucleotide sequence ID" value="NZ_SGWX01000001.1"/>
</dbReference>
<feature type="region of interest" description="Disordered" evidence="1">
    <location>
        <begin position="95"/>
        <end position="122"/>
    </location>
</feature>
<evidence type="ECO:0000313" key="2">
    <source>
        <dbReference type="EMBL" id="RZS60871.1"/>
    </source>
</evidence>
<gene>
    <name evidence="2" type="ORF">EV386_1151</name>
</gene>
<dbReference type="AlphaFoldDB" id="A0A4Q7M0Z1"/>
<keyword evidence="3" id="KW-1185">Reference proteome</keyword>
<protein>
    <submittedName>
        <fullName evidence="2">Uncharacterized protein</fullName>
    </submittedName>
</protein>
<evidence type="ECO:0000313" key="3">
    <source>
        <dbReference type="Proteomes" id="UP000293852"/>
    </source>
</evidence>
<accession>A0A4Q7M0Z1</accession>
<sequence>MEMIVIETSSLVRAGADRYVVAHAVFADSAWAWGAWRASARGTYRPVLGPLPSYTSEQDGFATLGICDLTTIDHEFPTPPDLPLAHFTRERLGEYSPPAGAKRGVMRPKRSWRWAGARETTS</sequence>
<dbReference type="Proteomes" id="UP000293852">
    <property type="component" value="Unassembled WGS sequence"/>
</dbReference>
<organism evidence="2 3">
    <name type="scientific">Xylanimonas ulmi</name>
    <dbReference type="NCBI Taxonomy" id="228973"/>
    <lineage>
        <taxon>Bacteria</taxon>
        <taxon>Bacillati</taxon>
        <taxon>Actinomycetota</taxon>
        <taxon>Actinomycetes</taxon>
        <taxon>Micrococcales</taxon>
        <taxon>Promicromonosporaceae</taxon>
        <taxon>Xylanimonas</taxon>
    </lineage>
</organism>
<evidence type="ECO:0000256" key="1">
    <source>
        <dbReference type="SAM" id="MobiDB-lite"/>
    </source>
</evidence>
<name>A0A4Q7M0Z1_9MICO</name>
<proteinExistence type="predicted"/>